<dbReference type="InterPro" id="IPR002509">
    <property type="entry name" value="NODB_dom"/>
</dbReference>
<dbReference type="Proteomes" id="UP000092839">
    <property type="component" value="Chromosome"/>
</dbReference>
<keyword evidence="7" id="KW-0326">Glycosidase</keyword>
<comment type="similarity">
    <text evidence="2">Belongs to the polysaccharide deacetylase family.</text>
</comment>
<comment type="function">
    <text evidence="1">Is involved in generating a small heat-stable compound (Nod), an acylated oligomer of N-acetylglucosamine, that stimulates mitosis in various plant protoplasts.</text>
</comment>
<sequence>MNALLSEARAKVGHRLAMHLRVDLFRLHNSTPMVSFTFDDLPKSAVTSGAAMLEAHGARGTFYVSGSLVGADGPDWVAGDADDVVALHRRGHEIGCHTFSHQRACDLDAAAMQQEITRNRAYLHALDPSIRIDSFAYPFGYGSYARKHQLRKEFQTCRSIVQGVNSGGVDLQFLRAMPLIDREMDRDGIERAFDDAQTNNGWLIFYGHDVTDRPSPYGCSPALLEHALAAASRRKIPVLTMAEAMRCARG</sequence>
<protein>
    <recommendedName>
        <fullName evidence="3">Chitooligosaccharide deacetylase</fullName>
    </recommendedName>
    <alternativeName>
        <fullName evidence="5">Nodulation protein B</fullName>
    </alternativeName>
</protein>
<dbReference type="PANTHER" id="PTHR34216:SF11">
    <property type="entry name" value="CHITOOLIGOSACCHARIDE DEACETYLASE"/>
    <property type="match status" value="1"/>
</dbReference>
<dbReference type="InterPro" id="IPR011330">
    <property type="entry name" value="Glyco_hydro/deAcase_b/a-brl"/>
</dbReference>
<keyword evidence="4" id="KW-0732">Signal</keyword>
<dbReference type="RefSeq" id="WP_065731501.1">
    <property type="nucleotide sequence ID" value="NZ_CP016428.1"/>
</dbReference>
<dbReference type="Pfam" id="PF01522">
    <property type="entry name" value="Polysacc_deac_1"/>
    <property type="match status" value="1"/>
</dbReference>
<evidence type="ECO:0000313" key="7">
    <source>
        <dbReference type="EMBL" id="ANW04352.1"/>
    </source>
</evidence>
<evidence type="ECO:0000256" key="2">
    <source>
        <dbReference type="ARBA" id="ARBA00010973"/>
    </source>
</evidence>
<gene>
    <name evidence="7" type="ORF">LMTR13_33630</name>
</gene>
<organism evidence="7 8">
    <name type="scientific">Bradyrhizobium icense</name>
    <dbReference type="NCBI Taxonomy" id="1274631"/>
    <lineage>
        <taxon>Bacteria</taxon>
        <taxon>Pseudomonadati</taxon>
        <taxon>Pseudomonadota</taxon>
        <taxon>Alphaproteobacteria</taxon>
        <taxon>Hyphomicrobiales</taxon>
        <taxon>Nitrobacteraceae</taxon>
        <taxon>Bradyrhizobium</taxon>
    </lineage>
</organism>
<dbReference type="KEGG" id="bic:LMTR13_33630"/>
<evidence type="ECO:0000256" key="1">
    <source>
        <dbReference type="ARBA" id="ARBA00003236"/>
    </source>
</evidence>
<dbReference type="GO" id="GO:0016810">
    <property type="term" value="F:hydrolase activity, acting on carbon-nitrogen (but not peptide) bonds"/>
    <property type="evidence" value="ECO:0007669"/>
    <property type="project" value="InterPro"/>
</dbReference>
<keyword evidence="7" id="KW-0858">Xylan degradation</keyword>
<dbReference type="EMBL" id="CP016428">
    <property type="protein sequence ID" value="ANW04352.1"/>
    <property type="molecule type" value="Genomic_DNA"/>
</dbReference>
<evidence type="ECO:0000256" key="5">
    <source>
        <dbReference type="ARBA" id="ARBA00032976"/>
    </source>
</evidence>
<evidence type="ECO:0000256" key="4">
    <source>
        <dbReference type="ARBA" id="ARBA00022729"/>
    </source>
</evidence>
<dbReference type="STRING" id="1274631.LMTR13_33630"/>
<dbReference type="CDD" id="cd10967">
    <property type="entry name" value="CE4_GLA_like_6s"/>
    <property type="match status" value="1"/>
</dbReference>
<keyword evidence="7" id="KW-0378">Hydrolase</keyword>
<dbReference type="GO" id="GO:0045493">
    <property type="term" value="P:xylan catabolic process"/>
    <property type="evidence" value="ECO:0007669"/>
    <property type="project" value="UniProtKB-KW"/>
</dbReference>
<dbReference type="SUPFAM" id="SSF88713">
    <property type="entry name" value="Glycoside hydrolase/deacetylase"/>
    <property type="match status" value="1"/>
</dbReference>
<keyword evidence="7" id="KW-0119">Carbohydrate metabolism</keyword>
<feature type="domain" description="NodB homology" evidence="6">
    <location>
        <begin position="32"/>
        <end position="250"/>
    </location>
</feature>
<evidence type="ECO:0000313" key="8">
    <source>
        <dbReference type="Proteomes" id="UP000092839"/>
    </source>
</evidence>
<dbReference type="OrthoDB" id="2795102at2"/>
<evidence type="ECO:0000259" key="6">
    <source>
        <dbReference type="PROSITE" id="PS51677"/>
    </source>
</evidence>
<evidence type="ECO:0000256" key="3">
    <source>
        <dbReference type="ARBA" id="ARBA00020071"/>
    </source>
</evidence>
<proteinExistence type="inferred from homology"/>
<dbReference type="AlphaFoldDB" id="A0A1B1UND6"/>
<dbReference type="Gene3D" id="3.20.20.370">
    <property type="entry name" value="Glycoside hydrolase/deacetylase"/>
    <property type="match status" value="1"/>
</dbReference>
<keyword evidence="7" id="KW-0624">Polysaccharide degradation</keyword>
<name>A0A1B1UND6_9BRAD</name>
<dbReference type="GO" id="GO:0016798">
    <property type="term" value="F:hydrolase activity, acting on glycosyl bonds"/>
    <property type="evidence" value="ECO:0007669"/>
    <property type="project" value="UniProtKB-KW"/>
</dbReference>
<dbReference type="PANTHER" id="PTHR34216">
    <property type="match status" value="1"/>
</dbReference>
<keyword evidence="8" id="KW-1185">Reference proteome</keyword>
<dbReference type="PROSITE" id="PS51677">
    <property type="entry name" value="NODB"/>
    <property type="match status" value="1"/>
</dbReference>
<reference evidence="7 8" key="1">
    <citation type="submission" date="2016-07" db="EMBL/GenBank/DDBJ databases">
        <title>Complete genome sequence of Bradyrhizobium icense LMTR 13T, a potential inoculant strain isolated from lima bean (Phaseolus lunatus) in Peru.</title>
        <authorList>
            <person name="Ormeno-Orrillo E."/>
            <person name="Duran D."/>
            <person name="Rogel M.A."/>
            <person name="Rey L."/>
            <person name="Imperial J."/>
            <person name="Ruiz-Argueso T."/>
            <person name="Martinez-Romero E."/>
        </authorList>
    </citation>
    <scope>NUCLEOTIDE SEQUENCE [LARGE SCALE GENOMIC DNA]</scope>
    <source>
        <strain evidence="7 8">LMTR 13</strain>
    </source>
</reference>
<accession>A0A1B1UND6</accession>
<dbReference type="InterPro" id="IPR051398">
    <property type="entry name" value="Polysacch_Deacetylase"/>
</dbReference>